<dbReference type="EnsemblMetazoa" id="GPAI034726-RA">
    <property type="protein sequence ID" value="GPAI034726-PA"/>
    <property type="gene ID" value="GPAI034726"/>
</dbReference>
<dbReference type="Proteomes" id="UP000092445">
    <property type="component" value="Unassembled WGS sequence"/>
</dbReference>
<organism evidence="1 2">
    <name type="scientific">Glossina pallidipes</name>
    <name type="common">Tsetse fly</name>
    <dbReference type="NCBI Taxonomy" id="7398"/>
    <lineage>
        <taxon>Eukaryota</taxon>
        <taxon>Metazoa</taxon>
        <taxon>Ecdysozoa</taxon>
        <taxon>Arthropoda</taxon>
        <taxon>Hexapoda</taxon>
        <taxon>Insecta</taxon>
        <taxon>Pterygota</taxon>
        <taxon>Neoptera</taxon>
        <taxon>Endopterygota</taxon>
        <taxon>Diptera</taxon>
        <taxon>Brachycera</taxon>
        <taxon>Muscomorpha</taxon>
        <taxon>Hippoboscoidea</taxon>
        <taxon>Glossinidae</taxon>
        <taxon>Glossina</taxon>
    </lineage>
</organism>
<dbReference type="VEuPathDB" id="VectorBase:GPAI034726"/>
<evidence type="ECO:0000313" key="1">
    <source>
        <dbReference type="EnsemblMetazoa" id="GPAI034726-PA"/>
    </source>
</evidence>
<reference evidence="1" key="2">
    <citation type="submission" date="2020-05" db="UniProtKB">
        <authorList>
            <consortium name="EnsemblMetazoa"/>
        </authorList>
    </citation>
    <scope>IDENTIFICATION</scope>
    <source>
        <strain evidence="1">IAEA</strain>
    </source>
</reference>
<reference evidence="2" key="1">
    <citation type="submission" date="2014-03" db="EMBL/GenBank/DDBJ databases">
        <authorList>
            <person name="Aksoy S."/>
            <person name="Warren W."/>
            <person name="Wilson R.K."/>
        </authorList>
    </citation>
    <scope>NUCLEOTIDE SEQUENCE [LARGE SCALE GENOMIC DNA]</scope>
    <source>
        <strain evidence="2">IAEA</strain>
    </source>
</reference>
<proteinExistence type="predicted"/>
<name>A0A1B0A577_GLOPL</name>
<accession>A0A1B0A577</accession>
<evidence type="ECO:0000313" key="2">
    <source>
        <dbReference type="Proteomes" id="UP000092445"/>
    </source>
</evidence>
<sequence length="171" mass="19606">MSGSFDSLSAPVRRSSALVQSLLTRVQQTDKKGSPTINKGRMWRVSDESKCVCNQSKKQIGTYVNETRSKSRSVDHGLASPFDLDSLRSKVEGRFESVDRLSTRLLLFNVWKKIEKVLYIKFYNIILNAKLMDDNKEFKVRLVGDKVSFKIFFYAIQYGEPKEAACYASWL</sequence>
<keyword evidence="2" id="KW-1185">Reference proteome</keyword>
<dbReference type="AlphaFoldDB" id="A0A1B0A577"/>
<protein>
    <submittedName>
        <fullName evidence="1">Uncharacterized protein</fullName>
    </submittedName>
</protein>